<dbReference type="Proteomes" id="UP001341281">
    <property type="component" value="Chromosome 07"/>
</dbReference>
<dbReference type="InterPro" id="IPR000209">
    <property type="entry name" value="Peptidase_S8/S53_dom"/>
</dbReference>
<dbReference type="EMBL" id="CP144751">
    <property type="protein sequence ID" value="WVZ83591.1"/>
    <property type="molecule type" value="Genomic_DNA"/>
</dbReference>
<sequence length="618" mass="66231">MGVLAASAPECRGVKELLSVAGLDPDRVHWRFRHPHTQVGLDLLFKQEAVESFIYSYRHGFSGFFALLTKSQSIKIAALPGVVSVTKNQVYHTQLEVGTLWDWTTISQMDYLHKLKMEMTTLLVSLTQLVYVELACILMGDVSEHVYFAFLGIWPESPSFADDGYGPPPPKWKGICQAGVSFGPNNCNGKVIGAQWYADDVEKGLLDGEFLSPRDANSHGTHTASTAAGNLVHNVSFHGLAAGVAHGGAPRARLAIYKACWGAYPTHGSCSRATMMKAIDDAIHDGVDVLSLSIVGPLETPGMLHVVANGITVVCSAGNGGPTAQTVDNSCSSPWLLAVAATTIDRLFPTAIILGNNQRIVVWSIIVCGNGGYRSFLRGSELLWHRGIYRCDPDYINPTDVKGKVIFCITPSNLSPSNNIAAIVNLLLNKGGKGFIFPQENTDLLYQWEVTSKLIPVIAVDLVVAYQILQYYTSTDTPKAKISSTHTTIGSGVPAPKVAAFSSRGPSPIYPGVLKPDIAAPGVNILAAAPQIAYYKELGVLYHFDSGTSMACPHVSGIVALLKSRHPDWSPAALKSALMTTALSTKNTGLPIQADGTLAKIADPFDYGAGFVNPKKGR</sequence>
<dbReference type="CDD" id="cd04852">
    <property type="entry name" value="Peptidases_S8_3"/>
    <property type="match status" value="1"/>
</dbReference>
<evidence type="ECO:0000256" key="3">
    <source>
        <dbReference type="ARBA" id="ARBA00022729"/>
    </source>
</evidence>
<evidence type="ECO:0000313" key="9">
    <source>
        <dbReference type="EMBL" id="WVZ83591.1"/>
    </source>
</evidence>
<dbReference type="AlphaFoldDB" id="A0AAQ3X3K7"/>
<evidence type="ECO:0000313" key="10">
    <source>
        <dbReference type="Proteomes" id="UP001341281"/>
    </source>
</evidence>
<comment type="similarity">
    <text evidence="1 6">Belongs to the peptidase S8 family.</text>
</comment>
<evidence type="ECO:0000256" key="6">
    <source>
        <dbReference type="PROSITE-ProRule" id="PRU01240"/>
    </source>
</evidence>
<evidence type="ECO:0000256" key="1">
    <source>
        <dbReference type="ARBA" id="ARBA00011073"/>
    </source>
</evidence>
<dbReference type="GO" id="GO:0006508">
    <property type="term" value="P:proteolysis"/>
    <property type="evidence" value="ECO:0007669"/>
    <property type="project" value="UniProtKB-KW"/>
</dbReference>
<dbReference type="Pfam" id="PF05922">
    <property type="entry name" value="Inhibitor_I9"/>
    <property type="match status" value="1"/>
</dbReference>
<feature type="domain" description="Inhibitor I9" evidence="8">
    <location>
        <begin position="48"/>
        <end position="94"/>
    </location>
</feature>
<name>A0AAQ3X3K7_PASNO</name>
<evidence type="ECO:0000256" key="5">
    <source>
        <dbReference type="ARBA" id="ARBA00022825"/>
    </source>
</evidence>
<dbReference type="PRINTS" id="PR00723">
    <property type="entry name" value="SUBTILISIN"/>
</dbReference>
<dbReference type="Pfam" id="PF00082">
    <property type="entry name" value="Peptidase_S8"/>
    <property type="match status" value="1"/>
</dbReference>
<reference evidence="9 10" key="1">
    <citation type="submission" date="2024-02" db="EMBL/GenBank/DDBJ databases">
        <title>High-quality chromosome-scale genome assembly of Pensacola bahiagrass (Paspalum notatum Flugge var. saurae).</title>
        <authorList>
            <person name="Vega J.M."/>
            <person name="Podio M."/>
            <person name="Orjuela J."/>
            <person name="Siena L.A."/>
            <person name="Pessino S.C."/>
            <person name="Combes M.C."/>
            <person name="Mariac C."/>
            <person name="Albertini E."/>
            <person name="Pupilli F."/>
            <person name="Ortiz J.P.A."/>
            <person name="Leblanc O."/>
        </authorList>
    </citation>
    <scope>NUCLEOTIDE SEQUENCE [LARGE SCALE GENOMIC DNA]</scope>
    <source>
        <strain evidence="9">R1</strain>
        <tissue evidence="9">Leaf</tissue>
    </source>
</reference>
<keyword evidence="4" id="KW-0378">Hydrolase</keyword>
<evidence type="ECO:0000256" key="2">
    <source>
        <dbReference type="ARBA" id="ARBA00022670"/>
    </source>
</evidence>
<dbReference type="InterPro" id="IPR036852">
    <property type="entry name" value="Peptidase_S8/S53_dom_sf"/>
</dbReference>
<dbReference type="PROSITE" id="PS51892">
    <property type="entry name" value="SUBTILASE"/>
    <property type="match status" value="1"/>
</dbReference>
<dbReference type="InterPro" id="IPR037045">
    <property type="entry name" value="S8pro/Inhibitor_I9_sf"/>
</dbReference>
<dbReference type="InterPro" id="IPR023828">
    <property type="entry name" value="Peptidase_S8_Ser-AS"/>
</dbReference>
<organism evidence="9 10">
    <name type="scientific">Paspalum notatum var. saurae</name>
    <dbReference type="NCBI Taxonomy" id="547442"/>
    <lineage>
        <taxon>Eukaryota</taxon>
        <taxon>Viridiplantae</taxon>
        <taxon>Streptophyta</taxon>
        <taxon>Embryophyta</taxon>
        <taxon>Tracheophyta</taxon>
        <taxon>Spermatophyta</taxon>
        <taxon>Magnoliopsida</taxon>
        <taxon>Liliopsida</taxon>
        <taxon>Poales</taxon>
        <taxon>Poaceae</taxon>
        <taxon>PACMAD clade</taxon>
        <taxon>Panicoideae</taxon>
        <taxon>Andropogonodae</taxon>
        <taxon>Paspaleae</taxon>
        <taxon>Paspalinae</taxon>
        <taxon>Paspalum</taxon>
    </lineage>
</organism>
<dbReference type="Gene3D" id="3.40.50.200">
    <property type="entry name" value="Peptidase S8/S53 domain"/>
    <property type="match status" value="1"/>
</dbReference>
<dbReference type="SUPFAM" id="SSF52743">
    <property type="entry name" value="Subtilisin-like"/>
    <property type="match status" value="1"/>
</dbReference>
<keyword evidence="10" id="KW-1185">Reference proteome</keyword>
<keyword evidence="2" id="KW-0645">Protease</keyword>
<proteinExistence type="inferred from homology"/>
<dbReference type="InterPro" id="IPR034197">
    <property type="entry name" value="Peptidases_S8_3"/>
</dbReference>
<evidence type="ECO:0000259" key="8">
    <source>
        <dbReference type="Pfam" id="PF05922"/>
    </source>
</evidence>
<comment type="caution">
    <text evidence="6">Lacks conserved residue(s) required for the propagation of feature annotation.</text>
</comment>
<dbReference type="PROSITE" id="PS00138">
    <property type="entry name" value="SUBTILASE_SER"/>
    <property type="match status" value="1"/>
</dbReference>
<protein>
    <submittedName>
        <fullName evidence="9">Uncharacterized protein</fullName>
    </submittedName>
</protein>
<accession>A0AAQ3X3K7</accession>
<dbReference type="GO" id="GO:0004252">
    <property type="term" value="F:serine-type endopeptidase activity"/>
    <property type="evidence" value="ECO:0007669"/>
    <property type="project" value="InterPro"/>
</dbReference>
<dbReference type="InterPro" id="IPR015500">
    <property type="entry name" value="Peptidase_S8_subtilisin-rel"/>
</dbReference>
<keyword evidence="3" id="KW-0732">Signal</keyword>
<dbReference type="Gene3D" id="3.30.70.80">
    <property type="entry name" value="Peptidase S8 propeptide/proteinase inhibitor I9"/>
    <property type="match status" value="1"/>
</dbReference>
<dbReference type="PANTHER" id="PTHR10795">
    <property type="entry name" value="PROPROTEIN CONVERTASE SUBTILISIN/KEXIN"/>
    <property type="match status" value="1"/>
</dbReference>
<dbReference type="InterPro" id="IPR010259">
    <property type="entry name" value="S8pro/Inhibitor_I9"/>
</dbReference>
<dbReference type="CDD" id="cd02120">
    <property type="entry name" value="PA_subtilisin_like"/>
    <property type="match status" value="1"/>
</dbReference>
<keyword evidence="5" id="KW-0720">Serine protease</keyword>
<evidence type="ECO:0000256" key="4">
    <source>
        <dbReference type="ARBA" id="ARBA00022801"/>
    </source>
</evidence>
<gene>
    <name evidence="9" type="ORF">U9M48_030723</name>
</gene>
<feature type="domain" description="Peptidase S8/S53" evidence="7">
    <location>
        <begin position="210"/>
        <end position="590"/>
    </location>
</feature>
<evidence type="ECO:0000259" key="7">
    <source>
        <dbReference type="Pfam" id="PF00082"/>
    </source>
</evidence>
<dbReference type="InterPro" id="IPR045051">
    <property type="entry name" value="SBT"/>
</dbReference>
<dbReference type="Gene3D" id="3.50.30.30">
    <property type="match status" value="1"/>
</dbReference>